<evidence type="ECO:0000256" key="2">
    <source>
        <dbReference type="ARBA" id="ARBA00022618"/>
    </source>
</evidence>
<keyword evidence="3" id="KW-0175">Coiled coil</keyword>
<comment type="caution">
    <text evidence="9">The sequence shown here is derived from an EMBL/GenBank/DDBJ whole genome shotgun (WGS) entry which is preliminary data.</text>
</comment>
<comment type="function">
    <text evidence="6">Required for nucleoid occlusion (NO) phenomenon, which prevents Z-ring formation and cell division over the nucleoid. Acts as a DNA-associated cell division inhibitor that binds simultaneously chromosomal DNA and FtsZ, and disrupts the assembly of FtsZ polymers. SlmA-DNA-binding sequences (SBS) are dispersed on non-Ter regions of the chromosome, preventing FtsZ polymerization at these regions.</text>
</comment>
<dbReference type="GO" id="GO:0010974">
    <property type="term" value="P:negative regulation of division septum assembly"/>
    <property type="evidence" value="ECO:0007669"/>
    <property type="project" value="InterPro"/>
</dbReference>
<evidence type="ECO:0000256" key="6">
    <source>
        <dbReference type="HAMAP-Rule" id="MF_01839"/>
    </source>
</evidence>
<dbReference type="Pfam" id="PF00440">
    <property type="entry name" value="TetR_N"/>
    <property type="match status" value="1"/>
</dbReference>
<dbReference type="SUPFAM" id="SSF48498">
    <property type="entry name" value="Tetracyclin repressor-like, C-terminal domain"/>
    <property type="match status" value="1"/>
</dbReference>
<dbReference type="Gene3D" id="1.10.357.10">
    <property type="entry name" value="Tetracycline Repressor, domain 2"/>
    <property type="match status" value="1"/>
</dbReference>
<keyword evidence="11" id="KW-1185">Reference proteome</keyword>
<dbReference type="STRING" id="2340.JV46_16830"/>
<protein>
    <recommendedName>
        <fullName evidence="6">Nucleoid occlusion factor SlmA</fullName>
    </recommendedName>
</protein>
<evidence type="ECO:0000313" key="9">
    <source>
        <dbReference type="EMBL" id="KHF26425.1"/>
    </source>
</evidence>
<dbReference type="GO" id="GO:0000976">
    <property type="term" value="F:transcription cis-regulatory region binding"/>
    <property type="evidence" value="ECO:0007669"/>
    <property type="project" value="TreeGrafter"/>
</dbReference>
<dbReference type="GO" id="GO:0003700">
    <property type="term" value="F:DNA-binding transcription factor activity"/>
    <property type="evidence" value="ECO:0007669"/>
    <property type="project" value="TreeGrafter"/>
</dbReference>
<feature type="DNA-binding region" description="H-T-H motif" evidence="7">
    <location>
        <begin position="27"/>
        <end position="46"/>
    </location>
</feature>
<dbReference type="PANTHER" id="PTHR30055">
    <property type="entry name" value="HTH-TYPE TRANSCRIPTIONAL REGULATOR RUTR"/>
    <property type="match status" value="1"/>
</dbReference>
<keyword evidence="1 6" id="KW-0963">Cytoplasm</keyword>
<evidence type="ECO:0000313" key="11">
    <source>
        <dbReference type="Proteomes" id="UP000030856"/>
    </source>
</evidence>
<evidence type="ECO:0000256" key="1">
    <source>
        <dbReference type="ARBA" id="ARBA00022490"/>
    </source>
</evidence>
<evidence type="ECO:0000259" key="8">
    <source>
        <dbReference type="PROSITE" id="PS50977"/>
    </source>
</evidence>
<dbReference type="PROSITE" id="PS50977">
    <property type="entry name" value="HTH_TETR_2"/>
    <property type="match status" value="1"/>
</dbReference>
<evidence type="ECO:0000256" key="7">
    <source>
        <dbReference type="PROSITE-ProRule" id="PRU00335"/>
    </source>
</evidence>
<keyword evidence="4 6" id="KW-0238">DNA-binding</keyword>
<keyword evidence="2 6" id="KW-0132">Cell division</keyword>
<proteinExistence type="inferred from homology"/>
<name>A0A0B0HBK7_SOVGS</name>
<dbReference type="GO" id="GO:0043590">
    <property type="term" value="C:bacterial nucleoid"/>
    <property type="evidence" value="ECO:0007669"/>
    <property type="project" value="UniProtKB-UniRule"/>
</dbReference>
<dbReference type="Proteomes" id="UP000190962">
    <property type="component" value="Unassembled WGS sequence"/>
</dbReference>
<dbReference type="InterPro" id="IPR001647">
    <property type="entry name" value="HTH_TetR"/>
</dbReference>
<comment type="similarity">
    <text evidence="6">Belongs to the nucleoid occlusion factor SlmA family.</text>
</comment>
<dbReference type="SUPFAM" id="SSF46689">
    <property type="entry name" value="Homeodomain-like"/>
    <property type="match status" value="1"/>
</dbReference>
<dbReference type="HAMAP" id="MF_01839">
    <property type="entry name" value="NO_factor_SlmA"/>
    <property type="match status" value="1"/>
</dbReference>
<dbReference type="InterPro" id="IPR023769">
    <property type="entry name" value="NO_SlmA"/>
</dbReference>
<dbReference type="InterPro" id="IPR009057">
    <property type="entry name" value="Homeodomain-like_sf"/>
</dbReference>
<gene>
    <name evidence="6 9" type="primary">slmA</name>
    <name evidence="10" type="ORF">BOV88_04445</name>
    <name evidence="9" type="ORF">JV46_16830</name>
</gene>
<dbReference type="AlphaFoldDB" id="A0A0B0HBK7"/>
<dbReference type="EMBL" id="MPNX01000004">
    <property type="protein sequence ID" value="OOY35501.1"/>
    <property type="molecule type" value="Genomic_DNA"/>
</dbReference>
<dbReference type="InterPro" id="IPR054580">
    <property type="entry name" value="SlmA-like_C"/>
</dbReference>
<comment type="subunit">
    <text evidence="6">Homodimer. Interacts with FtsZ.</text>
</comment>
<evidence type="ECO:0000313" key="12">
    <source>
        <dbReference type="Proteomes" id="UP000190962"/>
    </source>
</evidence>
<feature type="domain" description="HTH tetR-type" evidence="8">
    <location>
        <begin position="4"/>
        <end position="64"/>
    </location>
</feature>
<accession>A0A0B0HBK7</accession>
<dbReference type="GO" id="GO:0051301">
    <property type="term" value="P:cell division"/>
    <property type="evidence" value="ECO:0007669"/>
    <property type="project" value="UniProtKB-KW"/>
</dbReference>
<dbReference type="EMBL" id="JRAA01000001">
    <property type="protein sequence ID" value="KHF26425.1"/>
    <property type="molecule type" value="Genomic_DNA"/>
</dbReference>
<dbReference type="NCBIfam" id="NF007015">
    <property type="entry name" value="PRK09480.1"/>
    <property type="match status" value="1"/>
</dbReference>
<dbReference type="GO" id="GO:0005737">
    <property type="term" value="C:cytoplasm"/>
    <property type="evidence" value="ECO:0007669"/>
    <property type="project" value="UniProtKB-UniRule"/>
</dbReference>
<evidence type="ECO:0000256" key="5">
    <source>
        <dbReference type="ARBA" id="ARBA00023306"/>
    </source>
</evidence>
<evidence type="ECO:0000256" key="4">
    <source>
        <dbReference type="ARBA" id="ARBA00023125"/>
    </source>
</evidence>
<evidence type="ECO:0000256" key="3">
    <source>
        <dbReference type="ARBA" id="ARBA00023054"/>
    </source>
</evidence>
<dbReference type="eggNOG" id="COG1309">
    <property type="taxonomic scope" value="Bacteria"/>
</dbReference>
<organism evidence="9 11">
    <name type="scientific">Solemya velum gill symbiont</name>
    <dbReference type="NCBI Taxonomy" id="2340"/>
    <lineage>
        <taxon>Bacteria</taxon>
        <taxon>Pseudomonadati</taxon>
        <taxon>Pseudomonadota</taxon>
        <taxon>Gammaproteobacteria</taxon>
        <taxon>sulfur-oxidizing symbionts</taxon>
    </lineage>
</organism>
<dbReference type="Pfam" id="PF22276">
    <property type="entry name" value="SlmA-like_C"/>
    <property type="match status" value="1"/>
</dbReference>
<dbReference type="RefSeq" id="WP_043116195.1">
    <property type="nucleotide sequence ID" value="NZ_JRAA01000001.1"/>
</dbReference>
<reference evidence="9 11" key="1">
    <citation type="journal article" date="2014" name="BMC Genomics">
        <title>The genome of the intracellular bacterium of the coastal bivalve, Solemya velum: a blueprint for thriving in and out of symbiosis.</title>
        <authorList>
            <person name="Dmytrenko O."/>
            <person name="Russell S.L."/>
            <person name="Loo W.T."/>
            <person name="Fontanez K.M."/>
            <person name="Liao L."/>
            <person name="Roeselers G."/>
            <person name="Sharma R."/>
            <person name="Stewart F.J."/>
            <person name="Newton I.L."/>
            <person name="Woyke T."/>
            <person name="Wu D."/>
            <person name="Lang J.M."/>
            <person name="Eisen J.A."/>
            <person name="Cavanaugh C.M."/>
        </authorList>
    </citation>
    <scope>NUCLEOTIDE SEQUENCE [LARGE SCALE GENOMIC DNA]</scope>
    <source>
        <strain evidence="9 11">WH</strain>
    </source>
</reference>
<dbReference type="PANTHER" id="PTHR30055:SF183">
    <property type="entry name" value="NUCLEOID OCCLUSION FACTOR SLMA"/>
    <property type="match status" value="1"/>
</dbReference>
<keyword evidence="5 6" id="KW-0131">Cell cycle</keyword>
<dbReference type="Proteomes" id="UP000030856">
    <property type="component" value="Unassembled WGS sequence"/>
</dbReference>
<reference evidence="10 12" key="2">
    <citation type="submission" date="2016-11" db="EMBL/GenBank/DDBJ databases">
        <title>Mixed transmission modes and dynamic genome evolution in an obligate animal-bacterial symbiosis.</title>
        <authorList>
            <person name="Russell S.L."/>
            <person name="Corbett-Detig R.B."/>
            <person name="Cavanaugh C.M."/>
        </authorList>
    </citation>
    <scope>NUCLEOTIDE SEQUENCE [LARGE SCALE GENOMIC DNA]</scope>
    <source>
        <strain evidence="10">MA-KB16</strain>
    </source>
</reference>
<comment type="subcellular location">
    <subcellularLocation>
        <location evidence="6">Cytoplasm</location>
        <location evidence="6">Nucleoid</location>
    </subcellularLocation>
</comment>
<dbReference type="GeneID" id="86992262"/>
<dbReference type="OrthoDB" id="9179041at2"/>
<dbReference type="InterPro" id="IPR036271">
    <property type="entry name" value="Tet_transcr_reg_TetR-rel_C_sf"/>
</dbReference>
<evidence type="ECO:0000313" key="10">
    <source>
        <dbReference type="EMBL" id="OOY35501.1"/>
    </source>
</evidence>
<sequence>MPRPSRKQAILESLAHELAAQSGNRITTASLAASAGVSEAALYRHFASKAKIFEALIEFAEESVFSRINKVLADSQETVARCYGICYLLLAFADRNPGITRLLLGDALTGENERLHKRVEQFFNRLETQLRQVLREAAMRNEREASVDPEVAARFIVDWSEGRLHHYRRSIFTTSPMDGLEQSWALVVKAVF</sequence>
<dbReference type="InterPro" id="IPR050109">
    <property type="entry name" value="HTH-type_TetR-like_transc_reg"/>
</dbReference>